<evidence type="ECO:0000313" key="1">
    <source>
        <dbReference type="EMBL" id="PSJ57819.1"/>
    </source>
</evidence>
<evidence type="ECO:0000313" key="2">
    <source>
        <dbReference type="Proteomes" id="UP000240653"/>
    </source>
</evidence>
<proteinExistence type="predicted"/>
<dbReference type="EMBL" id="PXYL01000012">
    <property type="protein sequence ID" value="PSJ57819.1"/>
    <property type="molecule type" value="Genomic_DNA"/>
</dbReference>
<dbReference type="InterPro" id="IPR036465">
    <property type="entry name" value="vWFA_dom_sf"/>
</dbReference>
<accession>A0A2P7S5U0</accession>
<sequence>MTLSPDVAFAVEDDAVDTAVIFAVDKSSSIGPGTAQLQLNGHVEALRSAEVAKAIASGAIGCVAISYVEWSSVGKLDVILPWTRLCGAEDASNAAGRILERGSDGIERRGGGRTSLSFAIDAGRLLLGRYPGHAGRKVIDVSTNGTNNDGLSVSDSRARAFEVGYIVNGIAVSRDEPGITDDLPGYLEHNVITGAGAFVVAPSKPEEYAMALRRKLVLEISDSQTGGAAGAQYASNSVR</sequence>
<evidence type="ECO:0008006" key="3">
    <source>
        <dbReference type="Google" id="ProtNLM"/>
    </source>
</evidence>
<name>A0A2P7S5U0_9HYPH</name>
<comment type="caution">
    <text evidence="1">The sequence shown here is derived from an EMBL/GenBank/DDBJ whole genome shotgun (WGS) entry which is preliminary data.</text>
</comment>
<reference evidence="1 2" key="1">
    <citation type="submission" date="2018-03" db="EMBL/GenBank/DDBJ databases">
        <title>The draft genome of Mesorhizobium soli JCM 19897.</title>
        <authorList>
            <person name="Li L."/>
            <person name="Liu L."/>
            <person name="Liang L."/>
            <person name="Wang T."/>
            <person name="Zhang X."/>
        </authorList>
    </citation>
    <scope>NUCLEOTIDE SEQUENCE [LARGE SCALE GENOMIC DNA]</scope>
    <source>
        <strain evidence="1 2">JCM 19897</strain>
    </source>
</reference>
<keyword evidence="2" id="KW-1185">Reference proteome</keyword>
<gene>
    <name evidence="1" type="ORF">C7I85_20805</name>
</gene>
<organism evidence="1 2">
    <name type="scientific">Pseudaminobacter soli</name>
    <name type="common">ex Li et al. 2025</name>
    <dbReference type="NCBI Taxonomy" id="1295366"/>
    <lineage>
        <taxon>Bacteria</taxon>
        <taxon>Pseudomonadati</taxon>
        <taxon>Pseudomonadota</taxon>
        <taxon>Alphaproteobacteria</taxon>
        <taxon>Hyphomicrobiales</taxon>
        <taxon>Phyllobacteriaceae</taxon>
        <taxon>Pseudaminobacter</taxon>
    </lineage>
</organism>
<dbReference type="SUPFAM" id="SSF53300">
    <property type="entry name" value="vWA-like"/>
    <property type="match status" value="1"/>
</dbReference>
<dbReference type="Proteomes" id="UP000240653">
    <property type="component" value="Unassembled WGS sequence"/>
</dbReference>
<dbReference type="OrthoDB" id="9792179at2"/>
<dbReference type="RefSeq" id="WP_106725945.1">
    <property type="nucleotide sequence ID" value="NZ_PXYL01000012.1"/>
</dbReference>
<dbReference type="AlphaFoldDB" id="A0A2P7S5U0"/>
<protein>
    <recommendedName>
        <fullName evidence="3">VWFA domain-containing protein</fullName>
    </recommendedName>
</protein>
<dbReference type="Pfam" id="PF06707">
    <property type="entry name" value="DUF1194"/>
    <property type="match status" value="1"/>
</dbReference>
<dbReference type="InterPro" id="IPR010607">
    <property type="entry name" value="DUF1194"/>
</dbReference>